<feature type="binding site" evidence="8">
    <location>
        <position position="377"/>
    </location>
    <ligand>
        <name>[4Fe-4S] cluster</name>
        <dbReference type="ChEBI" id="CHEBI:49883"/>
        <label>1</label>
    </ligand>
</feature>
<dbReference type="PROSITE" id="PS51379">
    <property type="entry name" value="4FE4S_FER_2"/>
    <property type="match status" value="2"/>
</dbReference>
<protein>
    <recommendedName>
        <fullName evidence="8">Ion-translocating oxidoreductase complex subunit C</fullName>
        <ecNumber evidence="8">7.-.-.-</ecNumber>
    </recommendedName>
    <alternativeName>
        <fullName evidence="8">Rnf electron transport complex subunit C</fullName>
    </alternativeName>
</protein>
<comment type="cofactor">
    <cofactor evidence="8">
        <name>[4Fe-4S] cluster</name>
        <dbReference type="ChEBI" id="CHEBI:49883"/>
    </cofactor>
    <text evidence="8">Binds 2 [4Fe-4S] clusters per subunit.</text>
</comment>
<keyword evidence="5 8" id="KW-0249">Electron transport</keyword>
<dbReference type="NCBIfam" id="NF003454">
    <property type="entry name" value="PRK05035.1"/>
    <property type="match status" value="1"/>
</dbReference>
<keyword evidence="2 8" id="KW-0004">4Fe-4S</keyword>
<feature type="region of interest" description="Disordered" evidence="10">
    <location>
        <begin position="593"/>
        <end position="627"/>
    </location>
</feature>
<keyword evidence="8" id="KW-1278">Translocase</keyword>
<evidence type="ECO:0000256" key="9">
    <source>
        <dbReference type="SAM" id="Coils"/>
    </source>
</evidence>
<dbReference type="SUPFAM" id="SSF46548">
    <property type="entry name" value="alpha-helical ferredoxin"/>
    <property type="match status" value="1"/>
</dbReference>
<keyword evidence="4 8" id="KW-0677">Repeat</keyword>
<dbReference type="GO" id="GO:0022900">
    <property type="term" value="P:electron transport chain"/>
    <property type="evidence" value="ECO:0007669"/>
    <property type="project" value="UniProtKB-UniRule"/>
</dbReference>
<dbReference type="PROSITE" id="PS00198">
    <property type="entry name" value="4FE4S_FER_1"/>
    <property type="match status" value="1"/>
</dbReference>
<dbReference type="RefSeq" id="WP_031591462.1">
    <property type="nucleotide sequence ID" value="NZ_JNVA01000014.1"/>
</dbReference>
<dbReference type="GO" id="GO:0009055">
    <property type="term" value="F:electron transfer activity"/>
    <property type="evidence" value="ECO:0007669"/>
    <property type="project" value="InterPro"/>
</dbReference>
<feature type="compositionally biased region" description="Low complexity" evidence="10">
    <location>
        <begin position="845"/>
        <end position="861"/>
    </location>
</feature>
<dbReference type="Pfam" id="PF01512">
    <property type="entry name" value="Complex1_51K"/>
    <property type="match status" value="1"/>
</dbReference>
<keyword evidence="8" id="KW-0997">Cell inner membrane</keyword>
<feature type="region of interest" description="Disordered" evidence="10">
    <location>
        <begin position="642"/>
        <end position="893"/>
    </location>
</feature>
<accession>A0AAN2K4R7</accession>
<evidence type="ECO:0000313" key="13">
    <source>
        <dbReference type="Proteomes" id="UP001158961"/>
    </source>
</evidence>
<keyword evidence="1 8" id="KW-0813">Transport</keyword>
<evidence type="ECO:0000259" key="11">
    <source>
        <dbReference type="PROSITE" id="PS51379"/>
    </source>
</evidence>
<evidence type="ECO:0000256" key="6">
    <source>
        <dbReference type="ARBA" id="ARBA00023004"/>
    </source>
</evidence>
<dbReference type="Pfam" id="PF12838">
    <property type="entry name" value="Fer4_7"/>
    <property type="match status" value="1"/>
</dbReference>
<organism evidence="12 13">
    <name type="scientific">Enterobacter agglomerans</name>
    <name type="common">Erwinia herbicola</name>
    <name type="synonym">Pantoea agglomerans</name>
    <dbReference type="NCBI Taxonomy" id="549"/>
    <lineage>
        <taxon>Bacteria</taxon>
        <taxon>Pseudomonadati</taxon>
        <taxon>Pseudomonadota</taxon>
        <taxon>Gammaproteobacteria</taxon>
        <taxon>Enterobacterales</taxon>
        <taxon>Erwiniaceae</taxon>
        <taxon>Pantoea</taxon>
        <taxon>Pantoea agglomerans group</taxon>
    </lineage>
</organism>
<keyword evidence="8" id="KW-0472">Membrane</keyword>
<dbReference type="InterPro" id="IPR010208">
    <property type="entry name" value="Ion_transpt_RnfC/RsxC"/>
</dbReference>
<dbReference type="InterPro" id="IPR011538">
    <property type="entry name" value="Nuo51_FMN-bd"/>
</dbReference>
<comment type="similarity">
    <text evidence="8">Belongs to the 4Fe4S bacterial-type ferredoxin family. RnfC subfamily.</text>
</comment>
<keyword evidence="7 8" id="KW-0411">Iron-sulfur</keyword>
<evidence type="ECO:0000256" key="10">
    <source>
        <dbReference type="SAM" id="MobiDB-lite"/>
    </source>
</evidence>
<dbReference type="PANTHER" id="PTHR43034:SF2">
    <property type="entry name" value="ION-TRANSLOCATING OXIDOREDUCTASE COMPLEX SUBUNIT C"/>
    <property type="match status" value="1"/>
</dbReference>
<dbReference type="Gene3D" id="3.30.70.20">
    <property type="match status" value="1"/>
</dbReference>
<feature type="binding site" evidence="8">
    <location>
        <position position="419"/>
    </location>
    <ligand>
        <name>[4Fe-4S] cluster</name>
        <dbReference type="ChEBI" id="CHEBI:49883"/>
        <label>2</label>
    </ligand>
</feature>
<dbReference type="InterPro" id="IPR017900">
    <property type="entry name" value="4Fe4S_Fe_S_CS"/>
</dbReference>
<dbReference type="AlphaFoldDB" id="A0AAN2K4R7"/>
<feature type="domain" description="4Fe-4S ferredoxin-type" evidence="11">
    <location>
        <begin position="367"/>
        <end position="397"/>
    </location>
</feature>
<feature type="binding site" evidence="8">
    <location>
        <position position="426"/>
    </location>
    <ligand>
        <name>[4Fe-4S] cluster</name>
        <dbReference type="ChEBI" id="CHEBI:49883"/>
        <label>1</label>
    </ligand>
</feature>
<feature type="coiled-coil region" evidence="9">
    <location>
        <begin position="450"/>
        <end position="484"/>
    </location>
</feature>
<keyword evidence="3 8" id="KW-0479">Metal-binding</keyword>
<dbReference type="GO" id="GO:0051539">
    <property type="term" value="F:4 iron, 4 sulfur cluster binding"/>
    <property type="evidence" value="ECO:0007669"/>
    <property type="project" value="UniProtKB-KW"/>
</dbReference>
<feature type="domain" description="4Fe-4S ferredoxin-type" evidence="11">
    <location>
        <begin position="406"/>
        <end position="436"/>
    </location>
</feature>
<dbReference type="GO" id="GO:0046872">
    <property type="term" value="F:metal ion binding"/>
    <property type="evidence" value="ECO:0007669"/>
    <property type="project" value="UniProtKB-KW"/>
</dbReference>
<dbReference type="PANTHER" id="PTHR43034">
    <property type="entry name" value="ION-TRANSLOCATING OXIDOREDUCTASE COMPLEX SUBUNIT C"/>
    <property type="match status" value="1"/>
</dbReference>
<dbReference type="InterPro" id="IPR037225">
    <property type="entry name" value="Nuo51_FMN-bd_sf"/>
</dbReference>
<feature type="binding site" evidence="8">
    <location>
        <position position="383"/>
    </location>
    <ligand>
        <name>[4Fe-4S] cluster</name>
        <dbReference type="ChEBI" id="CHEBI:49883"/>
        <label>1</label>
    </ligand>
</feature>
<dbReference type="InterPro" id="IPR017896">
    <property type="entry name" value="4Fe4S_Fe-S-bd"/>
</dbReference>
<feature type="compositionally biased region" description="Low complexity" evidence="10">
    <location>
        <begin position="593"/>
        <end position="621"/>
    </location>
</feature>
<comment type="subcellular location">
    <subcellularLocation>
        <location evidence="8">Cell inner membrane</location>
        <topology evidence="8">Peripheral membrane protein</topology>
    </subcellularLocation>
</comment>
<dbReference type="NCBIfam" id="TIGR01945">
    <property type="entry name" value="rnfC"/>
    <property type="match status" value="1"/>
</dbReference>
<feature type="binding site" evidence="8">
    <location>
        <position position="387"/>
    </location>
    <ligand>
        <name>[4Fe-4S] cluster</name>
        <dbReference type="ChEBI" id="CHEBI:49883"/>
        <label>2</label>
    </ligand>
</feature>
<evidence type="ECO:0000256" key="8">
    <source>
        <dbReference type="HAMAP-Rule" id="MF_00461"/>
    </source>
</evidence>
<keyword evidence="8" id="KW-1003">Cell membrane</keyword>
<feature type="compositionally biased region" description="Low complexity" evidence="10">
    <location>
        <begin position="525"/>
        <end position="534"/>
    </location>
</feature>
<feature type="compositionally biased region" description="Low complexity" evidence="10">
    <location>
        <begin position="826"/>
        <end position="837"/>
    </location>
</feature>
<dbReference type="EMBL" id="OW970315">
    <property type="protein sequence ID" value="CAH6288540.1"/>
    <property type="molecule type" value="Genomic_DNA"/>
</dbReference>
<dbReference type="GO" id="GO:0005886">
    <property type="term" value="C:plasma membrane"/>
    <property type="evidence" value="ECO:0007669"/>
    <property type="project" value="UniProtKB-SubCell"/>
</dbReference>
<dbReference type="Gene3D" id="3.40.50.11540">
    <property type="entry name" value="NADH-ubiquinone oxidoreductase 51kDa subunit"/>
    <property type="match status" value="1"/>
</dbReference>
<comment type="subunit">
    <text evidence="8">The complex is composed of six subunits: RnfA, RnfB, RnfC, RnfD, RnfE and RnfG.</text>
</comment>
<dbReference type="Pfam" id="PF13375">
    <property type="entry name" value="RnfC_N"/>
    <property type="match status" value="1"/>
</dbReference>
<evidence type="ECO:0000256" key="7">
    <source>
        <dbReference type="ARBA" id="ARBA00023014"/>
    </source>
</evidence>
<dbReference type="HAMAP" id="MF_00461">
    <property type="entry name" value="RsxC_RnfC"/>
    <property type="match status" value="1"/>
</dbReference>
<comment type="function">
    <text evidence="8">Part of a membrane-bound complex that couples electron transfer with translocation of ions across the membrane.</text>
</comment>
<dbReference type="Proteomes" id="UP001158961">
    <property type="component" value="Chromosome"/>
</dbReference>
<feature type="binding site" evidence="8">
    <location>
        <position position="380"/>
    </location>
    <ligand>
        <name>[4Fe-4S] cluster</name>
        <dbReference type="ChEBI" id="CHEBI:49883"/>
        <label>1</label>
    </ligand>
</feature>
<feature type="compositionally biased region" description="Low complexity" evidence="10">
    <location>
        <begin position="642"/>
        <end position="700"/>
    </location>
</feature>
<evidence type="ECO:0000256" key="3">
    <source>
        <dbReference type="ARBA" id="ARBA00022723"/>
    </source>
</evidence>
<feature type="binding site" evidence="8">
    <location>
        <position position="416"/>
    </location>
    <ligand>
        <name>[4Fe-4S] cluster</name>
        <dbReference type="ChEBI" id="CHEBI:49883"/>
        <label>2</label>
    </ligand>
</feature>
<feature type="compositionally biased region" description="Low complexity" evidence="10">
    <location>
        <begin position="708"/>
        <end position="793"/>
    </location>
</feature>
<gene>
    <name evidence="8" type="primary">rnfC</name>
    <name evidence="12" type="ORF">DAPPPG734_10640</name>
</gene>
<dbReference type="InterPro" id="IPR026902">
    <property type="entry name" value="RnfC_N"/>
</dbReference>
<evidence type="ECO:0000256" key="2">
    <source>
        <dbReference type="ARBA" id="ARBA00022485"/>
    </source>
</evidence>
<reference evidence="12" key="1">
    <citation type="submission" date="2022-05" db="EMBL/GenBank/DDBJ databases">
        <authorList>
            <person name="Pothier F. J."/>
        </authorList>
    </citation>
    <scope>NUCLEOTIDE SEQUENCE</scope>
    <source>
        <strain evidence="12">DAPP-PG734</strain>
    </source>
</reference>
<dbReference type="EC" id="7.-.-.-" evidence="8"/>
<evidence type="ECO:0000256" key="1">
    <source>
        <dbReference type="ARBA" id="ARBA00022448"/>
    </source>
</evidence>
<feature type="binding site" evidence="8">
    <location>
        <position position="422"/>
    </location>
    <ligand>
        <name>[4Fe-4S] cluster</name>
        <dbReference type="ChEBI" id="CHEBI:49883"/>
        <label>2</label>
    </ligand>
</feature>
<proteinExistence type="inferred from homology"/>
<evidence type="ECO:0000256" key="4">
    <source>
        <dbReference type="ARBA" id="ARBA00022737"/>
    </source>
</evidence>
<evidence type="ECO:0000313" key="12">
    <source>
        <dbReference type="EMBL" id="CAH6288540.1"/>
    </source>
</evidence>
<keyword evidence="6 8" id="KW-0408">Iron</keyword>
<evidence type="ECO:0000256" key="5">
    <source>
        <dbReference type="ARBA" id="ARBA00022982"/>
    </source>
</evidence>
<keyword evidence="9" id="KW-0175">Coiled coil</keyword>
<feature type="compositionally biased region" description="Low complexity" evidence="10">
    <location>
        <begin position="800"/>
        <end position="818"/>
    </location>
</feature>
<name>A0AAN2K4R7_ENTAG</name>
<sequence>MLNLFNFLKKDKVWDFQGGIHPPEMKTQSNGTPLSELPLPHRFIIPLKQHIGHEGEICVAPGDKVLRGQPLTFGTGRMLPVHAPTSGVIEDIGQHMTAHPSGLSELCIFLTPDGDDRWMPLDPLPDYRQHPRADIVQRIHDAGIAGLGGAGFPTATKLKGGLRGVKTLIINAAECEPYITADDRLMQDYAAEVLEGSRILAWVLQAEQVLIGIEDNKPEAIAALKQALGSERDLQIRVIPTKYPSGGAKQLTRILTGKEVPHGGRSSDIGVLMQNVGTAWAVKRAIINGEPITERVVTLTGEAIAQPRNVWSRLGTPISHLLHQVGFTPAPRQMVIMGGPLMGFTLPSLDVPVVKITNCILAPSASEMGNNDEEQSCIRCSACADACPAKLLPQQLYWFSQGGDHDKARAHHIDDCIECGACAYVCPSNIPLVQYYRQEKAELRAIDLEAKRTLEAKARFEARQARLEREKLAREARHEEAKQRVARTDTSELAAAKARVKARQAAEPDEATLEAQREARHAQARLRQAEAQAETQPVTRQTVDPRKAAVEAAIARAKAKKTVPVDAADNQAEASVDPRKAAVEAAIARAKAKKTAQAENADAPQAASDTAAEAVPDAAAETDPRKAAVQAAITRAKAKKAAQAESAEAPQAATDSAAEAVPDAAAETDPRKAAVQAAIARAKAKKAAQAENAEAAPDAAAESDPRKAAVQAAIARAKAKKAAQAEAAEAPQAAGDNAAEAAPDAAAETDPRKAAVQAAIARAKAKKAAQAEAAEAPQAAGDNAAEAAPDAAAGTDPRKAAVQAAIARAKAKKAAQAESEADAASRDAAALATAAHFAVDKAEQAQEQANNANAEPEQAPELNQPDDARKAAIAAAIARAKARKAQSSTTLED</sequence>
<feature type="region of interest" description="Disordered" evidence="10">
    <location>
        <begin position="500"/>
        <end position="545"/>
    </location>
</feature>
<dbReference type="SUPFAM" id="SSF142019">
    <property type="entry name" value="Nqo1 FMN-binding domain-like"/>
    <property type="match status" value="1"/>
</dbReference>